<dbReference type="STRING" id="6216.A0A0R3SWL4"/>
<evidence type="ECO:0000313" key="5">
    <source>
        <dbReference type="Proteomes" id="UP000274504"/>
    </source>
</evidence>
<evidence type="ECO:0000256" key="3">
    <source>
        <dbReference type="SAM" id="MobiDB-lite"/>
    </source>
</evidence>
<organism evidence="6">
    <name type="scientific">Hymenolepis diminuta</name>
    <name type="common">Rat tapeworm</name>
    <dbReference type="NCBI Taxonomy" id="6216"/>
    <lineage>
        <taxon>Eukaryota</taxon>
        <taxon>Metazoa</taxon>
        <taxon>Spiralia</taxon>
        <taxon>Lophotrochozoa</taxon>
        <taxon>Platyhelminthes</taxon>
        <taxon>Cestoda</taxon>
        <taxon>Eucestoda</taxon>
        <taxon>Cyclophyllidea</taxon>
        <taxon>Hymenolepididae</taxon>
        <taxon>Hymenolepis</taxon>
    </lineage>
</organism>
<name>A0A0R3SWL4_HYMDI</name>
<dbReference type="OrthoDB" id="6274082at2759"/>
<gene>
    <name evidence="4" type="ORF">HDID_LOCUS10082</name>
</gene>
<dbReference type="AlphaFoldDB" id="A0A0R3SWL4"/>
<dbReference type="Proteomes" id="UP000274504">
    <property type="component" value="Unassembled WGS sequence"/>
</dbReference>
<evidence type="ECO:0000256" key="1">
    <source>
        <dbReference type="ARBA" id="ARBA00023054"/>
    </source>
</evidence>
<proteinExistence type="predicted"/>
<dbReference type="PANTHER" id="PTHR21549">
    <property type="entry name" value="MUTATED IN BLADDER CANCER 1"/>
    <property type="match status" value="1"/>
</dbReference>
<dbReference type="WBParaSite" id="HDID_0001008401-mRNA-1">
    <property type="protein sequence ID" value="HDID_0001008401-mRNA-1"/>
    <property type="gene ID" value="HDID_0001008401"/>
</dbReference>
<feature type="compositionally biased region" description="Basic and acidic residues" evidence="3">
    <location>
        <begin position="347"/>
        <end position="365"/>
    </location>
</feature>
<sequence length="365" mass="43364">MENLIKLESNLCEELSIFRDKIDHWDKKSAYEANKVSAQKLSNHIVSSNSDNIPPEVHEFQDFLLNNGGRTGGWTDFNHQTFLKIRRRYLSPNLKKICSVPIYLRDQFLQEVTSALCLNSSEEALSHEEWLVKLNKLEESSKNAINEYKLYHKRVQSVEEAEARVGSKVNSGKSSNRAHQRPQIIAWREAKQRELDQKLEEERKKIEEQQRIEELKRQEHIKELKARIEEYRSRKETLSKVKDGAQKIHERIVNSSKKTLTELDRNRISERNNHLIQLQTKRKLAKYRELEERQERINRANSKFRIQVKRDPDRAMGYTELWKLRIQAQKEEKDKPPQIQPPTMRILSDRPQKAVPEWRRRISTS</sequence>
<accession>A0A0R3SWL4</accession>
<dbReference type="InterPro" id="IPR039902">
    <property type="entry name" value="CCDC148/CCDC112"/>
</dbReference>
<evidence type="ECO:0000313" key="4">
    <source>
        <dbReference type="EMBL" id="VDL62659.1"/>
    </source>
</evidence>
<keyword evidence="1 2" id="KW-0175">Coiled coil</keyword>
<feature type="coiled-coil region" evidence="2">
    <location>
        <begin position="188"/>
        <end position="241"/>
    </location>
</feature>
<reference evidence="6" key="1">
    <citation type="submission" date="2017-02" db="UniProtKB">
        <authorList>
            <consortium name="WormBaseParasite"/>
        </authorList>
    </citation>
    <scope>IDENTIFICATION</scope>
</reference>
<feature type="coiled-coil region" evidence="2">
    <location>
        <begin position="127"/>
        <end position="154"/>
    </location>
</feature>
<feature type="region of interest" description="Disordered" evidence="3">
    <location>
        <begin position="329"/>
        <end position="365"/>
    </location>
</feature>
<protein>
    <submittedName>
        <fullName evidence="6">Coiled-coil domain-containing protein 113</fullName>
    </submittedName>
</protein>
<reference evidence="4 5" key="2">
    <citation type="submission" date="2018-11" db="EMBL/GenBank/DDBJ databases">
        <authorList>
            <consortium name="Pathogen Informatics"/>
        </authorList>
    </citation>
    <scope>NUCLEOTIDE SEQUENCE [LARGE SCALE GENOMIC DNA]</scope>
</reference>
<dbReference type="EMBL" id="UYSG01011517">
    <property type="protein sequence ID" value="VDL62659.1"/>
    <property type="molecule type" value="Genomic_DNA"/>
</dbReference>
<dbReference type="PANTHER" id="PTHR21549:SF0">
    <property type="entry name" value="COILED-COIL DOMAIN-CONTAINING PROTEIN 112"/>
    <property type="match status" value="1"/>
</dbReference>
<evidence type="ECO:0000256" key="2">
    <source>
        <dbReference type="SAM" id="Coils"/>
    </source>
</evidence>
<evidence type="ECO:0000313" key="6">
    <source>
        <dbReference type="WBParaSite" id="HDID_0001008401-mRNA-1"/>
    </source>
</evidence>